<dbReference type="EMBL" id="JADIKE010000037">
    <property type="protein sequence ID" value="MBM7126738.1"/>
    <property type="molecule type" value="Genomic_DNA"/>
</dbReference>
<sequence>MQHAAPLDETQIARLVDRFYEQVRLDPLIGPVFNAAVHDWDEHKRTLVSFWASVALRAGSYRGNPMAVHRMQPIRAEHFERWLALWQTTAKACLDEAGAAQVIEHAERIGRSLRLGLGLPEHSQARPLGLPMVGRQ</sequence>
<keyword evidence="6" id="KW-1185">Reference proteome</keyword>
<evidence type="ECO:0000313" key="5">
    <source>
        <dbReference type="EMBL" id="MBM7126738.1"/>
    </source>
</evidence>
<evidence type="ECO:0000256" key="3">
    <source>
        <dbReference type="ARBA" id="ARBA00022723"/>
    </source>
</evidence>
<proteinExistence type="predicted"/>
<keyword evidence="2" id="KW-0349">Heme</keyword>
<keyword evidence="1" id="KW-0813">Transport</keyword>
<dbReference type="InterPro" id="IPR001486">
    <property type="entry name" value="Hemoglobin_trunc"/>
</dbReference>
<protein>
    <submittedName>
        <fullName evidence="5">Group III truncated hemoglobin</fullName>
    </submittedName>
</protein>
<dbReference type="CDD" id="cd08916">
    <property type="entry name" value="TrHb3_P"/>
    <property type="match status" value="1"/>
</dbReference>
<keyword evidence="4" id="KW-0408">Iron</keyword>
<dbReference type="RefSeq" id="WP_204683262.1">
    <property type="nucleotide sequence ID" value="NZ_BSNR01000004.1"/>
</dbReference>
<dbReference type="Gene3D" id="1.10.490.10">
    <property type="entry name" value="Globins"/>
    <property type="match status" value="1"/>
</dbReference>
<evidence type="ECO:0000256" key="2">
    <source>
        <dbReference type="ARBA" id="ARBA00022617"/>
    </source>
</evidence>
<evidence type="ECO:0000256" key="4">
    <source>
        <dbReference type="ARBA" id="ARBA00023004"/>
    </source>
</evidence>
<dbReference type="Pfam" id="PF01152">
    <property type="entry name" value="Bac_globin"/>
    <property type="match status" value="1"/>
</dbReference>
<dbReference type="InterPro" id="IPR012292">
    <property type="entry name" value="Globin/Proto"/>
</dbReference>
<dbReference type="Proteomes" id="UP001430149">
    <property type="component" value="Unassembled WGS sequence"/>
</dbReference>
<accession>A0ABS2K692</accession>
<name>A0ABS2K692_9GAMM</name>
<keyword evidence="3" id="KW-0479">Metal-binding</keyword>
<evidence type="ECO:0000313" key="6">
    <source>
        <dbReference type="Proteomes" id="UP001430149"/>
    </source>
</evidence>
<dbReference type="SUPFAM" id="SSF46458">
    <property type="entry name" value="Globin-like"/>
    <property type="match status" value="1"/>
</dbReference>
<reference evidence="5" key="1">
    <citation type="submission" date="2020-10" db="EMBL/GenBank/DDBJ databases">
        <title>Phylogeny of dyella-like bacteria.</title>
        <authorList>
            <person name="Fu J."/>
        </authorList>
    </citation>
    <scope>NUCLEOTIDE SEQUENCE</scope>
    <source>
        <strain evidence="5">DHOC52</strain>
    </source>
</reference>
<dbReference type="InterPro" id="IPR009050">
    <property type="entry name" value="Globin-like_sf"/>
</dbReference>
<organism evidence="5 6">
    <name type="scientific">Dyella flava</name>
    <dbReference type="NCBI Taxonomy" id="1920170"/>
    <lineage>
        <taxon>Bacteria</taxon>
        <taxon>Pseudomonadati</taxon>
        <taxon>Pseudomonadota</taxon>
        <taxon>Gammaproteobacteria</taxon>
        <taxon>Lysobacterales</taxon>
        <taxon>Rhodanobacteraceae</taxon>
        <taxon>Dyella</taxon>
    </lineage>
</organism>
<gene>
    <name evidence="5" type="ORF">ISP19_15265</name>
</gene>
<comment type="caution">
    <text evidence="5">The sequence shown here is derived from an EMBL/GenBank/DDBJ whole genome shotgun (WGS) entry which is preliminary data.</text>
</comment>
<evidence type="ECO:0000256" key="1">
    <source>
        <dbReference type="ARBA" id="ARBA00022448"/>
    </source>
</evidence>